<name>W7HYA1_9PEZI</name>
<keyword evidence="2" id="KW-1185">Reference proteome</keyword>
<reference evidence="1 2" key="1">
    <citation type="submission" date="2013-05" db="EMBL/GenBank/DDBJ databases">
        <title>Drechslerella stenobrocha genome reveals carnivorous origination and mechanical trapping mechanism of predatory fungi.</title>
        <authorList>
            <person name="Liu X."/>
            <person name="Zhang W."/>
            <person name="Liu K."/>
        </authorList>
    </citation>
    <scope>NUCLEOTIDE SEQUENCE [LARGE SCALE GENOMIC DNA]</scope>
    <source>
        <strain evidence="1 2">248</strain>
    </source>
</reference>
<accession>W7HYA1</accession>
<protein>
    <submittedName>
        <fullName evidence="1">Uncharacterized protein</fullName>
    </submittedName>
</protein>
<dbReference type="Proteomes" id="UP000024837">
    <property type="component" value="Unassembled WGS sequence"/>
</dbReference>
<proteinExistence type="predicted"/>
<evidence type="ECO:0000313" key="2">
    <source>
        <dbReference type="Proteomes" id="UP000024837"/>
    </source>
</evidence>
<organism evidence="1 2">
    <name type="scientific">Drechslerella stenobrocha 248</name>
    <dbReference type="NCBI Taxonomy" id="1043628"/>
    <lineage>
        <taxon>Eukaryota</taxon>
        <taxon>Fungi</taxon>
        <taxon>Dikarya</taxon>
        <taxon>Ascomycota</taxon>
        <taxon>Pezizomycotina</taxon>
        <taxon>Orbiliomycetes</taxon>
        <taxon>Orbiliales</taxon>
        <taxon>Orbiliaceae</taxon>
        <taxon>Drechslerella</taxon>
    </lineage>
</organism>
<dbReference type="HOGENOM" id="CLU_156018_0_0_1"/>
<dbReference type="AlphaFoldDB" id="W7HYA1"/>
<gene>
    <name evidence="1" type="ORF">DRE_00987</name>
</gene>
<evidence type="ECO:0000313" key="1">
    <source>
        <dbReference type="EMBL" id="EWC44928.1"/>
    </source>
</evidence>
<sequence length="91" mass="9746">MPPITIAELLTDLSSLKACDPTDALAVVTIDPALLPPSLRPPTADDSDKLLSAAHELINLHVEISQRKGLAELAGSREAAEEIIRRVQDKV</sequence>
<dbReference type="OrthoDB" id="5394455at2759"/>
<dbReference type="EMBL" id="KI966433">
    <property type="protein sequence ID" value="EWC44928.1"/>
    <property type="molecule type" value="Genomic_DNA"/>
</dbReference>